<dbReference type="Pfam" id="PF00069">
    <property type="entry name" value="Pkinase"/>
    <property type="match status" value="1"/>
</dbReference>
<sequence length="653" mass="67909">MKRRSRDDDDEVAEAHGGEAPPAAAGRSRPPLLQPGTWFQRRFRVERLLGQGGMGAVYAVTDKGQLWALKIVRSEFLDDPGQRRRLLREGEVLARMRHPNVVQVHEVGLADDLTAWYRMELLDGVTLREELRRRRALSLPLACATLRAAALGAGHLHSFGGVHRDIKPENLFILREPRDVKLLDFGLARLSGTPDTLDAQTHGSPLFMAPEQIRDDVPTPATDVYALGLIAYEAIAGFHPFGDAGAAGRMDALFARHLNDVPPPLSRIGVPEPISDVIARAVAKVPRERHRDGLAFAEALWDAFLLTRDALGSRDTNPGEPEMSEVLRWGNEKAATTTGPAAPERPPRGRVEAGAVPAAAPAMRPGGAGAHAAPGDARAGRHPVGGDADPGQAGAGWVMTERLPERLRDPSCVAALAQRAPDPPPEQARAAWVPVENTVPLPRAAAGAGTFRLGAAPPAGGSRAGAGRTAAAGPVAARAEAASARGAAGAPPRARVTARTVTIGLALGTAVSLLLLDVILRLQGAPPAEPTQARAVDAPTLASPPERPSNGAAAPEPSAPIGSVETAGAAHPAADPSLSASAGAEEPAAAGAAGTRRGEGGMATTPEPAAATPASATSTAAPAVEPTATPAGAKPKPRRRIVRDPHFYDEFLE</sequence>
<dbReference type="PROSITE" id="PS00107">
    <property type="entry name" value="PROTEIN_KINASE_ATP"/>
    <property type="match status" value="1"/>
</dbReference>
<organism evidence="8 9">
    <name type="scientific">Sorangium cellulosum</name>
    <name type="common">Polyangium cellulosum</name>
    <dbReference type="NCBI Taxonomy" id="56"/>
    <lineage>
        <taxon>Bacteria</taxon>
        <taxon>Pseudomonadati</taxon>
        <taxon>Myxococcota</taxon>
        <taxon>Polyangia</taxon>
        <taxon>Polyangiales</taxon>
        <taxon>Polyangiaceae</taxon>
        <taxon>Sorangium</taxon>
    </lineage>
</organism>
<keyword evidence="4 5" id="KW-0067">ATP-binding</keyword>
<feature type="region of interest" description="Disordered" evidence="6">
    <location>
        <begin position="1"/>
        <end position="31"/>
    </location>
</feature>
<keyword evidence="1" id="KW-0808">Transferase</keyword>
<dbReference type="SMART" id="SM00220">
    <property type="entry name" value="S_TKc"/>
    <property type="match status" value="1"/>
</dbReference>
<dbReference type="InterPro" id="IPR011009">
    <property type="entry name" value="Kinase-like_dom_sf"/>
</dbReference>
<dbReference type="AlphaFoldDB" id="A0A4P2QLB4"/>
<dbReference type="Gene3D" id="3.30.200.20">
    <property type="entry name" value="Phosphorylase Kinase, domain 1"/>
    <property type="match status" value="1"/>
</dbReference>
<feature type="region of interest" description="Disordered" evidence="6">
    <location>
        <begin position="333"/>
        <end position="392"/>
    </location>
</feature>
<evidence type="ECO:0000256" key="3">
    <source>
        <dbReference type="ARBA" id="ARBA00022777"/>
    </source>
</evidence>
<evidence type="ECO:0000259" key="7">
    <source>
        <dbReference type="PROSITE" id="PS50011"/>
    </source>
</evidence>
<dbReference type="SUPFAM" id="SSF56112">
    <property type="entry name" value="Protein kinase-like (PK-like)"/>
    <property type="match status" value="1"/>
</dbReference>
<dbReference type="GO" id="GO:0005524">
    <property type="term" value="F:ATP binding"/>
    <property type="evidence" value="ECO:0007669"/>
    <property type="project" value="UniProtKB-UniRule"/>
</dbReference>
<dbReference type="Gene3D" id="1.10.510.10">
    <property type="entry name" value="Transferase(Phosphotransferase) domain 1"/>
    <property type="match status" value="1"/>
</dbReference>
<dbReference type="PROSITE" id="PS50011">
    <property type="entry name" value="PROTEIN_KINASE_DOM"/>
    <property type="match status" value="1"/>
</dbReference>
<dbReference type="CDD" id="cd14014">
    <property type="entry name" value="STKc_PknB_like"/>
    <property type="match status" value="1"/>
</dbReference>
<dbReference type="GO" id="GO:0004674">
    <property type="term" value="F:protein serine/threonine kinase activity"/>
    <property type="evidence" value="ECO:0007669"/>
    <property type="project" value="TreeGrafter"/>
</dbReference>
<gene>
    <name evidence="8" type="ORF">SOCE836_028830</name>
</gene>
<feature type="compositionally biased region" description="Low complexity" evidence="6">
    <location>
        <begin position="602"/>
        <end position="634"/>
    </location>
</feature>
<evidence type="ECO:0000313" key="8">
    <source>
        <dbReference type="EMBL" id="AUX30770.1"/>
    </source>
</evidence>
<evidence type="ECO:0000256" key="5">
    <source>
        <dbReference type="PROSITE-ProRule" id="PRU10141"/>
    </source>
</evidence>
<feature type="region of interest" description="Disordered" evidence="6">
    <location>
        <begin position="528"/>
        <end position="653"/>
    </location>
</feature>
<keyword evidence="3" id="KW-0418">Kinase</keyword>
<reference evidence="8 9" key="1">
    <citation type="submission" date="2015-09" db="EMBL/GenBank/DDBJ databases">
        <title>Sorangium comparison.</title>
        <authorList>
            <person name="Zaburannyi N."/>
            <person name="Bunk B."/>
            <person name="Overmann J."/>
            <person name="Mueller R."/>
        </authorList>
    </citation>
    <scope>NUCLEOTIDE SEQUENCE [LARGE SCALE GENOMIC DNA]</scope>
    <source>
        <strain evidence="8 9">So ce836</strain>
    </source>
</reference>
<evidence type="ECO:0000313" key="9">
    <source>
        <dbReference type="Proteomes" id="UP000295497"/>
    </source>
</evidence>
<dbReference type="PANTHER" id="PTHR43289">
    <property type="entry name" value="MITOGEN-ACTIVATED PROTEIN KINASE KINASE KINASE 20-RELATED"/>
    <property type="match status" value="1"/>
</dbReference>
<evidence type="ECO:0000256" key="6">
    <source>
        <dbReference type="SAM" id="MobiDB-lite"/>
    </source>
</evidence>
<protein>
    <recommendedName>
        <fullName evidence="7">Protein kinase domain-containing protein</fullName>
    </recommendedName>
</protein>
<feature type="compositionally biased region" description="Low complexity" evidence="6">
    <location>
        <begin position="333"/>
        <end position="342"/>
    </location>
</feature>
<feature type="compositionally biased region" description="Basic and acidic residues" evidence="6">
    <location>
        <begin position="642"/>
        <end position="653"/>
    </location>
</feature>
<dbReference type="RefSeq" id="WP_165373957.1">
    <property type="nucleotide sequence ID" value="NZ_CP012672.1"/>
</dbReference>
<feature type="domain" description="Protein kinase" evidence="7">
    <location>
        <begin position="43"/>
        <end position="305"/>
    </location>
</feature>
<accession>A0A4P2QLB4</accession>
<proteinExistence type="predicted"/>
<keyword evidence="2 5" id="KW-0547">Nucleotide-binding</keyword>
<dbReference type="InterPro" id="IPR000719">
    <property type="entry name" value="Prot_kinase_dom"/>
</dbReference>
<feature type="binding site" evidence="5">
    <location>
        <position position="70"/>
    </location>
    <ligand>
        <name>ATP</name>
        <dbReference type="ChEBI" id="CHEBI:30616"/>
    </ligand>
</feature>
<evidence type="ECO:0000256" key="4">
    <source>
        <dbReference type="ARBA" id="ARBA00022840"/>
    </source>
</evidence>
<evidence type="ECO:0000256" key="1">
    <source>
        <dbReference type="ARBA" id="ARBA00022679"/>
    </source>
</evidence>
<name>A0A4P2QLB4_SORCE</name>
<evidence type="ECO:0000256" key="2">
    <source>
        <dbReference type="ARBA" id="ARBA00022741"/>
    </source>
</evidence>
<dbReference type="Proteomes" id="UP000295497">
    <property type="component" value="Chromosome"/>
</dbReference>
<dbReference type="PANTHER" id="PTHR43289:SF6">
    <property type="entry name" value="SERINE_THREONINE-PROTEIN KINASE NEKL-3"/>
    <property type="match status" value="1"/>
</dbReference>
<feature type="compositionally biased region" description="Low complexity" evidence="6">
    <location>
        <begin position="352"/>
        <end position="377"/>
    </location>
</feature>
<dbReference type="EMBL" id="CP012672">
    <property type="protein sequence ID" value="AUX30770.1"/>
    <property type="molecule type" value="Genomic_DNA"/>
</dbReference>
<feature type="compositionally biased region" description="Low complexity" evidence="6">
    <location>
        <begin position="580"/>
        <end position="595"/>
    </location>
</feature>
<dbReference type="InterPro" id="IPR017441">
    <property type="entry name" value="Protein_kinase_ATP_BS"/>
</dbReference>